<feature type="domain" description="DUF6571" evidence="1">
    <location>
        <begin position="269"/>
        <end position="508"/>
    </location>
</feature>
<comment type="caution">
    <text evidence="2">The sequence shown here is derived from an EMBL/GenBank/DDBJ whole genome shotgun (WGS) entry which is preliminary data.</text>
</comment>
<organism evidence="2 3">
    <name type="scientific">Streptosporangium lutulentum</name>
    <dbReference type="NCBI Taxonomy" id="1461250"/>
    <lineage>
        <taxon>Bacteria</taxon>
        <taxon>Bacillati</taxon>
        <taxon>Actinomycetota</taxon>
        <taxon>Actinomycetes</taxon>
        <taxon>Streptosporangiales</taxon>
        <taxon>Streptosporangiaceae</taxon>
        <taxon>Streptosporangium</taxon>
    </lineage>
</organism>
<sequence length="659" mass="69579">MEPTPRGTGPLSPDFAGIDPGLMQGFISALERGRDVIGEQSERIRQLLVAAEVPASGLQSIKQIEGWIDDELPKLRQRDATIRESDRFALWLPGAGPITYDESGSRTAEESREQGTTLGKRLLAIGPVGFWSHHADSEKYVEVIAELDGNKNDADFTAAFFAALGTEGAFNLPVLLRESVHTEPPRGVAGPPDPNESMLRTLSQAFGSAVTGGSRVPGFAKIKAAVQSPDPSDRGAADLLLTSGEFPAEWLAGVASAWGGLADPRKITSGLLYALGNNPAAARLAVGKVTGPYTKDQSKLKELLKKLNERAGGLYAGGAQKADAFGRMLAAASGAYDEQDGRHSEEAAAFAFAVMTTLGDVRIGEAARVHMAEIAGAYATEITEGATIGDDNMTDSSVLKPTTSALGLKSAFTLSPEDTYAFMKVFADTNENLAPFEEGMGRLSQRLIADSLATVKRTGDIEPLEPMLNTLGNVRGFEVAAAAKVRGNMDMVDEQSKKILGFAIGSTLGLTGLWVPTMAGQVAWLVLGTGFSGKDAFGPEDEKREDKLDKAEGNATLGRQHVFAQTLMAAGFAPKVTPAEFQADGSPGVAITDAEGNLRSFPELLKQGNKGLVAFEKWADANGMGGPDELSVGGLSNGMANWFESGNKRGKDRALAFDL</sequence>
<evidence type="ECO:0000313" key="2">
    <source>
        <dbReference type="EMBL" id="MDP9849773.1"/>
    </source>
</evidence>
<evidence type="ECO:0000313" key="3">
    <source>
        <dbReference type="Proteomes" id="UP001225356"/>
    </source>
</evidence>
<dbReference type="Proteomes" id="UP001225356">
    <property type="component" value="Unassembled WGS sequence"/>
</dbReference>
<gene>
    <name evidence="2" type="ORF">J2853_008984</name>
</gene>
<dbReference type="EMBL" id="JAUSQU010000001">
    <property type="protein sequence ID" value="MDP9849773.1"/>
    <property type="molecule type" value="Genomic_DNA"/>
</dbReference>
<dbReference type="RefSeq" id="WP_307567797.1">
    <property type="nucleotide sequence ID" value="NZ_JAUSQU010000001.1"/>
</dbReference>
<reference evidence="2 3" key="1">
    <citation type="submission" date="2023-07" db="EMBL/GenBank/DDBJ databases">
        <title>Sequencing the genomes of 1000 actinobacteria strains.</title>
        <authorList>
            <person name="Klenk H.-P."/>
        </authorList>
    </citation>
    <scope>NUCLEOTIDE SEQUENCE [LARGE SCALE GENOMIC DNA]</scope>
    <source>
        <strain evidence="2 3">DSM 46740</strain>
    </source>
</reference>
<accession>A0ABT9QSP3</accession>
<evidence type="ECO:0000259" key="1">
    <source>
        <dbReference type="Pfam" id="PF20211"/>
    </source>
</evidence>
<proteinExistence type="predicted"/>
<protein>
    <recommendedName>
        <fullName evidence="1">DUF6571 domain-containing protein</fullName>
    </recommendedName>
</protein>
<keyword evidence="3" id="KW-1185">Reference proteome</keyword>
<dbReference type="InterPro" id="IPR046701">
    <property type="entry name" value="DUF6571"/>
</dbReference>
<name>A0ABT9QSP3_9ACTN</name>
<dbReference type="Pfam" id="PF20211">
    <property type="entry name" value="DUF6571"/>
    <property type="match status" value="1"/>
</dbReference>